<evidence type="ECO:0000313" key="8">
    <source>
        <dbReference type="Proteomes" id="UP000589896"/>
    </source>
</evidence>
<dbReference type="Gene3D" id="2.30.110.50">
    <property type="match status" value="1"/>
</dbReference>
<protein>
    <submittedName>
        <fullName evidence="7">Type VI secretion system tip protein VgrG</fullName>
    </submittedName>
</protein>
<feature type="compositionally biased region" description="Low complexity" evidence="4">
    <location>
        <begin position="461"/>
        <end position="470"/>
    </location>
</feature>
<feature type="domain" description="Gp5/Type VI secretion system Vgr protein OB-fold" evidence="5">
    <location>
        <begin position="373"/>
        <end position="443"/>
    </location>
</feature>
<keyword evidence="3" id="KW-0964">Secreted</keyword>
<dbReference type="Proteomes" id="UP000589896">
    <property type="component" value="Unassembled WGS sequence"/>
</dbReference>
<sequence>MRGSERLGALFDFRLRVASRDPKLDLVAMLGTPMRVHMAMPDGFERWFHGIVVEAAQDGFTVIDDVRHALYALVLAPKPWLLTQRSHSRVFANRDAVDIVRKVLADIGYSDVRTSTTGRLPVRETCVQYREDDFAFISRLMEQEGLYYWFEHEDQRHVMVLADGIGAHAGLRSGRAVGWIDGALQRDRAATGVAEWRPAHAVHATAARLTDFDPLQPRASLEGRGDAVAASGLHGVDALELFDFAGAQTSAGEHRRLAQVQLEARSAARARYTACSDVYGIAAGALFDLRGSPGRRFDQGYLVTAAQYELTVAGPASGDEAGTPPWTCTFEAIDSRLPFRSPQTTPRPLIAGLQTATVCDAGGAGEDEAIVVDQHGRVHVKFHWAASAKGDERDQVQSCPVRVASPWAGKQWGMVHIPRVGQEVVVSFLEGDPDRPLIVGSVYNGDHAPPYPLPAEKTRSGIRSRSESGGAADFNEIRFEDKKGSEELFFHAQKDLREEVENDHHVLIEHDQIGEVRNDQTGKVGRDRAHKVGNDDALEVGNNGTTRIGSKFKLDAGSEIELVTGQSSIVMKSNGDIRIKGMNIVIEGQQSIAAEGGVQVKIKAGATMEVKAGATMTLKSDAMLTAEGGATATVKAPVLNLQGQGLAQLSAPLIKIG</sequence>
<dbReference type="InterPro" id="IPR006531">
    <property type="entry name" value="Gp5/Vgr_OB"/>
</dbReference>
<evidence type="ECO:0000256" key="2">
    <source>
        <dbReference type="ARBA" id="ARBA00005558"/>
    </source>
</evidence>
<keyword evidence="8" id="KW-1185">Reference proteome</keyword>
<evidence type="ECO:0000313" key="7">
    <source>
        <dbReference type="EMBL" id="NYZ64295.1"/>
    </source>
</evidence>
<name>A0A7Z0TZS6_9GAMM</name>
<comment type="similarity">
    <text evidence="2">Belongs to the VgrG protein family.</text>
</comment>
<organism evidence="7 8">
    <name type="scientific">Luteimonas deserti</name>
    <dbReference type="NCBI Taxonomy" id="2752306"/>
    <lineage>
        <taxon>Bacteria</taxon>
        <taxon>Pseudomonadati</taxon>
        <taxon>Pseudomonadota</taxon>
        <taxon>Gammaproteobacteria</taxon>
        <taxon>Lysobacterales</taxon>
        <taxon>Lysobacteraceae</taxon>
        <taxon>Luteimonas</taxon>
    </lineage>
</organism>
<dbReference type="Pfam" id="PF22178">
    <property type="entry name" value="Gp5_trimer_C"/>
    <property type="match status" value="1"/>
</dbReference>
<feature type="domain" description="Gp5/Type VI secretion system Vgr C-terminal trimerisation" evidence="6">
    <location>
        <begin position="460"/>
        <end position="566"/>
    </location>
</feature>
<accession>A0A7Z0TZS6</accession>
<dbReference type="EMBL" id="JACCJZ010000020">
    <property type="protein sequence ID" value="NYZ64295.1"/>
    <property type="molecule type" value="Genomic_DNA"/>
</dbReference>
<dbReference type="Gene3D" id="4.10.220.110">
    <property type="match status" value="1"/>
</dbReference>
<dbReference type="PANTHER" id="PTHR32305:SF15">
    <property type="entry name" value="PROTEIN RHSA-RELATED"/>
    <property type="match status" value="1"/>
</dbReference>
<dbReference type="SUPFAM" id="SSF69255">
    <property type="entry name" value="gp5 N-terminal domain-like"/>
    <property type="match status" value="1"/>
</dbReference>
<dbReference type="InterPro" id="IPR050708">
    <property type="entry name" value="T6SS_VgrG/RHS"/>
</dbReference>
<dbReference type="InterPro" id="IPR037026">
    <property type="entry name" value="Vgr_OB-fold_dom_sf"/>
</dbReference>
<dbReference type="Gene3D" id="3.55.50.10">
    <property type="entry name" value="Baseplate protein-like domains"/>
    <property type="match status" value="1"/>
</dbReference>
<evidence type="ECO:0000259" key="5">
    <source>
        <dbReference type="Pfam" id="PF04717"/>
    </source>
</evidence>
<dbReference type="InterPro" id="IPR017847">
    <property type="entry name" value="T6SS_RhsGE_Vgr_subset"/>
</dbReference>
<dbReference type="NCBIfam" id="TIGR01646">
    <property type="entry name" value="vgr_GE"/>
    <property type="match status" value="1"/>
</dbReference>
<dbReference type="InterPro" id="IPR006533">
    <property type="entry name" value="T6SS_Vgr_RhsGE"/>
</dbReference>
<dbReference type="Gene3D" id="2.40.50.230">
    <property type="entry name" value="Gp5 N-terminal domain"/>
    <property type="match status" value="1"/>
</dbReference>
<evidence type="ECO:0000259" key="6">
    <source>
        <dbReference type="Pfam" id="PF22178"/>
    </source>
</evidence>
<reference evidence="7 8" key="1">
    <citation type="submission" date="2020-07" db="EMBL/GenBank/DDBJ databases">
        <title>isolation of Luteimonas sp. SJ-16.</title>
        <authorList>
            <person name="Huang X.-X."/>
            <person name="Xu L."/>
            <person name="Sun J.-Q."/>
        </authorList>
    </citation>
    <scope>NUCLEOTIDE SEQUENCE [LARGE SCALE GENOMIC DNA]</scope>
    <source>
        <strain evidence="7 8">SJ-16</strain>
    </source>
</reference>
<dbReference type="AlphaFoldDB" id="A0A7Z0TZS6"/>
<dbReference type="SUPFAM" id="SSF69349">
    <property type="entry name" value="Phage fibre proteins"/>
    <property type="match status" value="1"/>
</dbReference>
<proteinExistence type="inferred from homology"/>
<dbReference type="Pfam" id="PF04717">
    <property type="entry name" value="Phage_base_V"/>
    <property type="match status" value="1"/>
</dbReference>
<evidence type="ECO:0000256" key="1">
    <source>
        <dbReference type="ARBA" id="ARBA00004613"/>
    </source>
</evidence>
<feature type="region of interest" description="Disordered" evidence="4">
    <location>
        <begin position="449"/>
        <end position="474"/>
    </location>
</feature>
<dbReference type="InterPro" id="IPR054030">
    <property type="entry name" value="Gp5_Vgr_C"/>
</dbReference>
<dbReference type="Pfam" id="PF05954">
    <property type="entry name" value="Phage_GPD"/>
    <property type="match status" value="1"/>
</dbReference>
<dbReference type="NCBIfam" id="TIGR03361">
    <property type="entry name" value="VI_Rhs_Vgr"/>
    <property type="match status" value="1"/>
</dbReference>
<comment type="caution">
    <text evidence="7">The sequence shown here is derived from an EMBL/GenBank/DDBJ whole genome shotgun (WGS) entry which is preliminary data.</text>
</comment>
<evidence type="ECO:0000256" key="4">
    <source>
        <dbReference type="SAM" id="MobiDB-lite"/>
    </source>
</evidence>
<comment type="subcellular location">
    <subcellularLocation>
        <location evidence="1">Secreted</location>
    </subcellularLocation>
</comment>
<dbReference type="PANTHER" id="PTHR32305">
    <property type="match status" value="1"/>
</dbReference>
<gene>
    <name evidence="7" type="primary">tssI</name>
    <name evidence="7" type="ORF">H0E82_16275</name>
</gene>
<evidence type="ECO:0000256" key="3">
    <source>
        <dbReference type="ARBA" id="ARBA00022525"/>
    </source>
</evidence>
<dbReference type="SUPFAM" id="SSF69279">
    <property type="entry name" value="Phage tail proteins"/>
    <property type="match status" value="2"/>
</dbReference>
<dbReference type="GO" id="GO:0005576">
    <property type="term" value="C:extracellular region"/>
    <property type="evidence" value="ECO:0007669"/>
    <property type="project" value="UniProtKB-SubCell"/>
</dbReference>